<dbReference type="PROSITE" id="PS51675">
    <property type="entry name" value="SAM_MT_TRM10"/>
    <property type="match status" value="1"/>
</dbReference>
<keyword evidence="3" id="KW-0949">S-adenosyl-L-methionine</keyword>
<dbReference type="GO" id="GO:0097745">
    <property type="term" value="P:mitochondrial tRNA 5'-end processing"/>
    <property type="evidence" value="ECO:0007669"/>
    <property type="project" value="TreeGrafter"/>
</dbReference>
<evidence type="ECO:0000256" key="1">
    <source>
        <dbReference type="ARBA" id="ARBA00022603"/>
    </source>
</evidence>
<dbReference type="WBParaSite" id="ACAC_0001218101-mRNA-1">
    <property type="protein sequence ID" value="ACAC_0001218101-mRNA-1"/>
    <property type="gene ID" value="ACAC_0001218101"/>
</dbReference>
<evidence type="ECO:0000256" key="3">
    <source>
        <dbReference type="ARBA" id="ARBA00022691"/>
    </source>
</evidence>
<sequence>MPNSQCLLRGLLRCFSQSSSVISSPNDATTDLKLLFPSDSFMRKSIRRPSHREKLSSLISELQVSFLHTAFSKCFHFVSRKLGTCGALVGADDGEVVYAARSHNFIELRGQDFRSKRNISKCNEMLPKLVIDCRFLAEFSATVQSAFARQIQALHDSNWTSRIPFNISLVNFRPDGQLDGIVKILQIFQHGCIKQISAENVMYISWRATRFIPETPPSNIRAVVVCASNDIQPWSSSVSAAQKEGINAYRLPIERYVRPTEKRKFFSLRKTSAILRSYFCGDNLDTAFNEVVESSPNQSHYNDSIERDLLQVAFYPIAWRFVTSSSF</sequence>
<evidence type="ECO:0000259" key="4">
    <source>
        <dbReference type="PROSITE" id="PS51675"/>
    </source>
</evidence>
<keyword evidence="1" id="KW-0489">Methyltransferase</keyword>
<dbReference type="AlphaFoldDB" id="A0A0K0DKW3"/>
<dbReference type="Gene3D" id="3.40.1280.30">
    <property type="match status" value="1"/>
</dbReference>
<reference evidence="6" key="2">
    <citation type="submission" date="2017-02" db="UniProtKB">
        <authorList>
            <consortium name="WormBaseParasite"/>
        </authorList>
    </citation>
    <scope>IDENTIFICATION</scope>
</reference>
<dbReference type="GO" id="GO:0008168">
    <property type="term" value="F:methyltransferase activity"/>
    <property type="evidence" value="ECO:0007669"/>
    <property type="project" value="UniProtKB-KW"/>
</dbReference>
<dbReference type="GO" id="GO:0032259">
    <property type="term" value="P:methylation"/>
    <property type="evidence" value="ECO:0007669"/>
    <property type="project" value="UniProtKB-KW"/>
</dbReference>
<keyword evidence="5" id="KW-1185">Reference proteome</keyword>
<dbReference type="GO" id="GO:0070131">
    <property type="term" value="P:positive regulation of mitochondrial translation"/>
    <property type="evidence" value="ECO:0007669"/>
    <property type="project" value="TreeGrafter"/>
</dbReference>
<organism evidence="5 6">
    <name type="scientific">Angiostrongylus cantonensis</name>
    <name type="common">Rat lungworm</name>
    <dbReference type="NCBI Taxonomy" id="6313"/>
    <lineage>
        <taxon>Eukaryota</taxon>
        <taxon>Metazoa</taxon>
        <taxon>Ecdysozoa</taxon>
        <taxon>Nematoda</taxon>
        <taxon>Chromadorea</taxon>
        <taxon>Rhabditida</taxon>
        <taxon>Rhabditina</taxon>
        <taxon>Rhabditomorpha</taxon>
        <taxon>Strongyloidea</taxon>
        <taxon>Metastrongylidae</taxon>
        <taxon>Angiostrongylus</taxon>
    </lineage>
</organism>
<dbReference type="PANTHER" id="PTHR13563">
    <property type="entry name" value="TRNA (GUANINE-9-) METHYLTRANSFERASE"/>
    <property type="match status" value="1"/>
</dbReference>
<dbReference type="PANTHER" id="PTHR13563:SF5">
    <property type="entry name" value="TRNA METHYLTRANSFERASE 10 HOMOLOG C"/>
    <property type="match status" value="1"/>
</dbReference>
<evidence type="ECO:0000313" key="6">
    <source>
        <dbReference type="WBParaSite" id="ACAC_0001218101-mRNA-1"/>
    </source>
</evidence>
<proteinExistence type="predicted"/>
<dbReference type="GO" id="GO:0005654">
    <property type="term" value="C:nucleoplasm"/>
    <property type="evidence" value="ECO:0007669"/>
    <property type="project" value="TreeGrafter"/>
</dbReference>
<evidence type="ECO:0000256" key="2">
    <source>
        <dbReference type="ARBA" id="ARBA00022679"/>
    </source>
</evidence>
<accession>A0A0K0DKW3</accession>
<dbReference type="InterPro" id="IPR007356">
    <property type="entry name" value="tRNA_m1G_MeTrfase_euk"/>
</dbReference>
<name>A0A0K0DKW3_ANGCA</name>
<dbReference type="InterPro" id="IPR038459">
    <property type="entry name" value="MT_TRM10-typ_sf"/>
</dbReference>
<dbReference type="Proteomes" id="UP000035642">
    <property type="component" value="Unassembled WGS sequence"/>
</dbReference>
<dbReference type="InterPro" id="IPR028564">
    <property type="entry name" value="MT_TRM10-typ"/>
</dbReference>
<dbReference type="GO" id="GO:0005739">
    <property type="term" value="C:mitochondrion"/>
    <property type="evidence" value="ECO:0007669"/>
    <property type="project" value="TreeGrafter"/>
</dbReference>
<dbReference type="GO" id="GO:0000049">
    <property type="term" value="F:tRNA binding"/>
    <property type="evidence" value="ECO:0007669"/>
    <property type="project" value="TreeGrafter"/>
</dbReference>
<feature type="domain" description="SAM-dependent MTase TRM10-type" evidence="4">
    <location>
        <begin position="114"/>
        <end position="302"/>
    </location>
</feature>
<protein>
    <submittedName>
        <fullName evidence="6">SAM-dependent MTase TRM10-type domain-containing protein</fullName>
    </submittedName>
</protein>
<keyword evidence="2" id="KW-0808">Transferase</keyword>
<reference evidence="5" key="1">
    <citation type="submission" date="2012-09" db="EMBL/GenBank/DDBJ databases">
        <authorList>
            <person name="Martin A.A."/>
        </authorList>
    </citation>
    <scope>NUCLEOTIDE SEQUENCE</scope>
</reference>
<dbReference type="STRING" id="6313.A0A0K0DKW3"/>
<evidence type="ECO:0000313" key="5">
    <source>
        <dbReference type="Proteomes" id="UP000035642"/>
    </source>
</evidence>